<dbReference type="EMBL" id="CZKB01000005">
    <property type="protein sequence ID" value="CUR57809.1"/>
    <property type="molecule type" value="Genomic_DNA"/>
</dbReference>
<evidence type="ECO:0000313" key="1">
    <source>
        <dbReference type="EMBL" id="CUR57809.1"/>
    </source>
</evidence>
<dbReference type="AlphaFoldDB" id="A0A2P2C723"/>
<protein>
    <submittedName>
        <fullName evidence="1">Uncharacterized protein</fullName>
    </submittedName>
</protein>
<organism evidence="1">
    <name type="scientific">metagenome</name>
    <dbReference type="NCBI Taxonomy" id="256318"/>
    <lineage>
        <taxon>unclassified sequences</taxon>
        <taxon>metagenomes</taxon>
    </lineage>
</organism>
<name>A0A2P2C723_9ZZZZ</name>
<sequence>MSESGKRSLMQVEPTRLVELAASSEAVLSAMAQDWSMALDDLTGACAALGDAAGTRNVAASYADSLADAGEVVAALTQALALGVDGLVDAAHDAVSADDTAASELDRAAHRMGDGGFGRLPGHGGR</sequence>
<reference evidence="1" key="1">
    <citation type="submission" date="2015-08" db="EMBL/GenBank/DDBJ databases">
        <authorList>
            <person name="Babu N.S."/>
            <person name="Beckwith C.J."/>
            <person name="Beseler K.G."/>
            <person name="Brison A."/>
            <person name="Carone J.V."/>
            <person name="Caskin T.P."/>
            <person name="Diamond M."/>
            <person name="Durham M.E."/>
            <person name="Foxe J.M."/>
            <person name="Go M."/>
            <person name="Henderson B.A."/>
            <person name="Jones I.B."/>
            <person name="McGettigan J.A."/>
            <person name="Micheletti S.J."/>
            <person name="Nasrallah M.E."/>
            <person name="Ortiz D."/>
            <person name="Piller C.R."/>
            <person name="Privatt S.R."/>
            <person name="Schneider S.L."/>
            <person name="Sharp S."/>
            <person name="Smith T.C."/>
            <person name="Stanton J.D."/>
            <person name="Ullery H.E."/>
            <person name="Wilson R.J."/>
            <person name="Serrano M.G."/>
            <person name="Buck G."/>
            <person name="Lee V."/>
            <person name="Wang Y."/>
            <person name="Carvalho R."/>
            <person name="Voegtly L."/>
            <person name="Shi R."/>
            <person name="Duckworth R."/>
            <person name="Johnson A."/>
            <person name="Loviza R."/>
            <person name="Walstead R."/>
            <person name="Shah Z."/>
            <person name="Kiflezghi M."/>
            <person name="Wade K."/>
            <person name="Ball S.L."/>
            <person name="Bradley K.W."/>
            <person name="Asai D.J."/>
            <person name="Bowman C.A."/>
            <person name="Russell D.A."/>
            <person name="Pope W.H."/>
            <person name="Jacobs-Sera D."/>
            <person name="Hendrix R.W."/>
            <person name="Hatfull G.F."/>
        </authorList>
    </citation>
    <scope>NUCLEOTIDE SEQUENCE</scope>
</reference>
<proteinExistence type="predicted"/>
<accession>A0A2P2C723</accession>
<gene>
    <name evidence="1" type="ORF">NOCA1130231</name>
</gene>